<sequence length="432" mass="47616">DEEGVYYALDLGGTNFRLSQVQLGERRIMKHEFKEVPIPPHLMARTTEDLFDYIAKELEAFVKSEGDGFQPYPGRKTELGFTFSFPMKQLSISSGILIKWTKGFAIADTIGQDIGDCLQNALNKKGLNMRVAALVNDTVGTLAWARYYDEDVMAAVILGTGTNACYVERADAITKCQLSKSGGMVINMEWGNFWSSHLPRTSYDDDLDAASLNPGDQGFEKLVSGMYLGDIVRRVILKMAQESDIFGDPIPSSLFNQYLLRTPFISAMHQDDSSDLREVARVMKDILGISNIPFKVRKLIVKVCDLVTHRAARLAASGIVGILKKIGRDGAPGMIGSRMKGDTTNKMKRTVIAMDGGVYDHYPEFRRYLQIAVVELLGEETAQYVALKSYKDASGIGSGEETAQYVAFKLYKDGSGIGSALIAASHSIYSDN</sequence>
<dbReference type="Proteomes" id="UP000824469">
    <property type="component" value="Unassembled WGS sequence"/>
</dbReference>
<keyword evidence="5 9" id="KW-0547">Nucleotide-binding</keyword>
<dbReference type="InterPro" id="IPR043129">
    <property type="entry name" value="ATPase_NBD"/>
</dbReference>
<evidence type="ECO:0000256" key="5">
    <source>
        <dbReference type="ARBA" id="ARBA00022741"/>
    </source>
</evidence>
<keyword evidence="13" id="KW-1185">Reference proteome</keyword>
<keyword evidence="4 9" id="KW-0808">Transferase</keyword>
<evidence type="ECO:0000256" key="9">
    <source>
        <dbReference type="RuleBase" id="RU362007"/>
    </source>
</evidence>
<dbReference type="Pfam" id="PF00349">
    <property type="entry name" value="Hexokinase_1"/>
    <property type="match status" value="1"/>
</dbReference>
<dbReference type="Gene3D" id="3.30.420.40">
    <property type="match status" value="1"/>
</dbReference>
<keyword evidence="7 9" id="KW-0067">ATP-binding</keyword>
<evidence type="ECO:0000313" key="12">
    <source>
        <dbReference type="EMBL" id="KAH9315587.1"/>
    </source>
</evidence>
<dbReference type="FunFam" id="3.40.367.20:FF:000003">
    <property type="entry name" value="Phosphotransferase"/>
    <property type="match status" value="1"/>
</dbReference>
<evidence type="ECO:0000256" key="1">
    <source>
        <dbReference type="ARBA" id="ARBA00004888"/>
    </source>
</evidence>
<feature type="domain" description="Hexokinase N-terminal" evidence="10">
    <location>
        <begin position="1"/>
        <end position="147"/>
    </location>
</feature>
<dbReference type="CDD" id="cd24020">
    <property type="entry name" value="ASKHA_NBD_HK_plant"/>
    <property type="match status" value="1"/>
</dbReference>
<proteinExistence type="inferred from homology"/>
<dbReference type="InterPro" id="IPR019807">
    <property type="entry name" value="Hexokinase_BS"/>
</dbReference>
<organism evidence="12 13">
    <name type="scientific">Taxus chinensis</name>
    <name type="common">Chinese yew</name>
    <name type="synonym">Taxus wallichiana var. chinensis</name>
    <dbReference type="NCBI Taxonomy" id="29808"/>
    <lineage>
        <taxon>Eukaryota</taxon>
        <taxon>Viridiplantae</taxon>
        <taxon>Streptophyta</taxon>
        <taxon>Embryophyta</taxon>
        <taxon>Tracheophyta</taxon>
        <taxon>Spermatophyta</taxon>
        <taxon>Pinopsida</taxon>
        <taxon>Pinidae</taxon>
        <taxon>Conifers II</taxon>
        <taxon>Cupressales</taxon>
        <taxon>Taxaceae</taxon>
        <taxon>Taxus</taxon>
    </lineage>
</organism>
<dbReference type="GO" id="GO:0004340">
    <property type="term" value="F:glucokinase activity"/>
    <property type="evidence" value="ECO:0007669"/>
    <property type="project" value="UniProtKB-ARBA"/>
</dbReference>
<comment type="caution">
    <text evidence="12">The sequence shown here is derived from an EMBL/GenBank/DDBJ whole genome shotgun (WGS) entry which is preliminary data.</text>
</comment>
<dbReference type="GO" id="GO:0005739">
    <property type="term" value="C:mitochondrion"/>
    <property type="evidence" value="ECO:0007669"/>
    <property type="project" value="TreeGrafter"/>
</dbReference>
<evidence type="ECO:0000256" key="3">
    <source>
        <dbReference type="ARBA" id="ARBA00009225"/>
    </source>
</evidence>
<dbReference type="GO" id="GO:0005524">
    <property type="term" value="F:ATP binding"/>
    <property type="evidence" value="ECO:0007669"/>
    <property type="project" value="UniProtKB-UniRule"/>
</dbReference>
<dbReference type="OMA" id="TNIRVCD"/>
<feature type="domain" description="Hexokinase C-terminal" evidence="11">
    <location>
        <begin position="154"/>
        <end position="398"/>
    </location>
</feature>
<dbReference type="PANTHER" id="PTHR19443:SF6">
    <property type="entry name" value="HEXOKINASE-4"/>
    <property type="match status" value="1"/>
</dbReference>
<comment type="similarity">
    <text evidence="3 9">Belongs to the hexokinase family.</text>
</comment>
<dbReference type="SUPFAM" id="SSF53067">
    <property type="entry name" value="Actin-like ATPase domain"/>
    <property type="match status" value="2"/>
</dbReference>
<keyword evidence="8 9" id="KW-0324">Glycolysis</keyword>
<evidence type="ECO:0000256" key="4">
    <source>
        <dbReference type="ARBA" id="ARBA00022679"/>
    </source>
</evidence>
<comment type="pathway">
    <text evidence="1">Carbohydrate degradation; glycolysis; D-glyceraldehyde 3-phosphate and glycerone phosphate from D-glucose: step 1/4.</text>
</comment>
<dbReference type="InterPro" id="IPR022672">
    <property type="entry name" value="Hexokinase_N"/>
</dbReference>
<dbReference type="AlphaFoldDB" id="A0AA38G3R0"/>
<evidence type="ECO:0000256" key="7">
    <source>
        <dbReference type="ARBA" id="ARBA00022840"/>
    </source>
</evidence>
<dbReference type="Pfam" id="PF03727">
    <property type="entry name" value="Hexokinase_2"/>
    <property type="match status" value="1"/>
</dbReference>
<dbReference type="FunFam" id="3.30.420.40:FF:000034">
    <property type="entry name" value="Phosphotransferase"/>
    <property type="match status" value="1"/>
</dbReference>
<name>A0AA38G3R0_TAXCH</name>
<comment type="pathway">
    <text evidence="2">Carbohydrate metabolism; hexose metabolism.</text>
</comment>
<reference evidence="12 13" key="1">
    <citation type="journal article" date="2021" name="Nat. Plants">
        <title>The Taxus genome provides insights into paclitaxel biosynthesis.</title>
        <authorList>
            <person name="Xiong X."/>
            <person name="Gou J."/>
            <person name="Liao Q."/>
            <person name="Li Y."/>
            <person name="Zhou Q."/>
            <person name="Bi G."/>
            <person name="Li C."/>
            <person name="Du R."/>
            <person name="Wang X."/>
            <person name="Sun T."/>
            <person name="Guo L."/>
            <person name="Liang H."/>
            <person name="Lu P."/>
            <person name="Wu Y."/>
            <person name="Zhang Z."/>
            <person name="Ro D.K."/>
            <person name="Shang Y."/>
            <person name="Huang S."/>
            <person name="Yan J."/>
        </authorList>
    </citation>
    <scope>NUCLEOTIDE SEQUENCE [LARGE SCALE GENOMIC DNA]</scope>
    <source>
        <strain evidence="12">Ta-2019</strain>
    </source>
</reference>
<evidence type="ECO:0000256" key="8">
    <source>
        <dbReference type="ARBA" id="ARBA00023152"/>
    </source>
</evidence>
<dbReference type="InterPro" id="IPR022673">
    <property type="entry name" value="Hexokinase_C"/>
</dbReference>
<evidence type="ECO:0000256" key="6">
    <source>
        <dbReference type="ARBA" id="ARBA00022777"/>
    </source>
</evidence>
<evidence type="ECO:0000259" key="11">
    <source>
        <dbReference type="Pfam" id="PF03727"/>
    </source>
</evidence>
<keyword evidence="6 9" id="KW-0418">Kinase</keyword>
<evidence type="ECO:0000256" key="2">
    <source>
        <dbReference type="ARBA" id="ARBA00005028"/>
    </source>
</evidence>
<dbReference type="PROSITE" id="PS51748">
    <property type="entry name" value="HEXOKINASE_2"/>
    <property type="match status" value="1"/>
</dbReference>
<dbReference type="GO" id="GO:0005829">
    <property type="term" value="C:cytosol"/>
    <property type="evidence" value="ECO:0007669"/>
    <property type="project" value="TreeGrafter"/>
</dbReference>
<dbReference type="GO" id="GO:0005536">
    <property type="term" value="F:D-glucose binding"/>
    <property type="evidence" value="ECO:0007669"/>
    <property type="project" value="InterPro"/>
</dbReference>
<dbReference type="EC" id="2.7.1.-" evidence="9"/>
<dbReference type="GO" id="GO:0001678">
    <property type="term" value="P:intracellular glucose homeostasis"/>
    <property type="evidence" value="ECO:0007669"/>
    <property type="project" value="InterPro"/>
</dbReference>
<protein>
    <recommendedName>
        <fullName evidence="9">Phosphotransferase</fullName>
        <ecNumber evidence="9">2.7.1.-</ecNumber>
    </recommendedName>
</protein>
<gene>
    <name evidence="12" type="ORF">KI387_024214</name>
</gene>
<dbReference type="GO" id="GO:0006096">
    <property type="term" value="P:glycolytic process"/>
    <property type="evidence" value="ECO:0007669"/>
    <property type="project" value="UniProtKB-KW"/>
</dbReference>
<dbReference type="PRINTS" id="PR00475">
    <property type="entry name" value="HEXOKINASE"/>
</dbReference>
<feature type="non-terminal residue" evidence="12">
    <location>
        <position position="1"/>
    </location>
</feature>
<accession>A0AA38G3R0</accession>
<evidence type="ECO:0000259" key="10">
    <source>
        <dbReference type="Pfam" id="PF00349"/>
    </source>
</evidence>
<dbReference type="EMBL" id="JAHRHJ020000005">
    <property type="protein sequence ID" value="KAH9315587.1"/>
    <property type="molecule type" value="Genomic_DNA"/>
</dbReference>
<dbReference type="PROSITE" id="PS00378">
    <property type="entry name" value="HEXOKINASE_1"/>
    <property type="match status" value="1"/>
</dbReference>
<evidence type="ECO:0000313" key="13">
    <source>
        <dbReference type="Proteomes" id="UP000824469"/>
    </source>
</evidence>
<dbReference type="PANTHER" id="PTHR19443">
    <property type="entry name" value="HEXOKINASE"/>
    <property type="match status" value="1"/>
</dbReference>
<dbReference type="InterPro" id="IPR001312">
    <property type="entry name" value="Hexokinase"/>
</dbReference>
<dbReference type="Gene3D" id="3.40.367.20">
    <property type="match status" value="1"/>
</dbReference>